<evidence type="ECO:0000256" key="3">
    <source>
        <dbReference type="ARBA" id="ARBA00022737"/>
    </source>
</evidence>
<dbReference type="EMBL" id="BBJM01000001">
    <property type="protein sequence ID" value="GAK47023.1"/>
    <property type="molecule type" value="Genomic_DNA"/>
</dbReference>
<dbReference type="OrthoDB" id="9816557at2"/>
<comment type="similarity">
    <text evidence="1">In the N-terminal section; belongs to the N-acetylmuramoyl-L-alanine amidase 2 family.</text>
</comment>
<dbReference type="Gene3D" id="3.40.80.10">
    <property type="entry name" value="Peptidoglycan recognition protein-like"/>
    <property type="match status" value="1"/>
</dbReference>
<dbReference type="eggNOG" id="COG5632">
    <property type="taxonomic scope" value="Bacteria"/>
</dbReference>
<evidence type="ECO:0000256" key="2">
    <source>
        <dbReference type="ARBA" id="ARBA00022729"/>
    </source>
</evidence>
<accession>A0A081BG55</accession>
<dbReference type="GO" id="GO:0008745">
    <property type="term" value="F:N-acetylmuramoyl-L-alanine amidase activity"/>
    <property type="evidence" value="ECO:0007669"/>
    <property type="project" value="InterPro"/>
</dbReference>
<dbReference type="Pfam" id="PF01510">
    <property type="entry name" value="Amidase_2"/>
    <property type="match status" value="1"/>
</dbReference>
<evidence type="ECO:0000256" key="1">
    <source>
        <dbReference type="ARBA" id="ARBA00006088"/>
    </source>
</evidence>
<dbReference type="STRING" id="1291743.LOSG293_011230"/>
<reference evidence="6" key="1">
    <citation type="journal article" date="2014" name="Genome Announc.">
        <title>Draft Genome Sequence of Lactobacillus oryzae Strain SG293T.</title>
        <authorList>
            <person name="Tanizawa Y."/>
            <person name="Fujisawa T."/>
            <person name="Mochizuki T."/>
            <person name="Kaminuma E."/>
            <person name="Nakamura Y."/>
            <person name="Tohno M."/>
        </authorList>
    </citation>
    <scope>NUCLEOTIDE SEQUENCE [LARGE SCALE GENOMIC DNA]</scope>
    <source>
        <strain evidence="6">SG293</strain>
    </source>
</reference>
<keyword evidence="3" id="KW-0677">Repeat</keyword>
<keyword evidence="7" id="KW-1185">Reference proteome</keyword>
<sequence length="412" mass="45257">MITKKWQLILGGLTLVGLATSTGQSAEASSAVNNYISSQGYQNASITKSIWSGFPKNSYRNGKPEGVVVHETANPNSTIYNEIAYMKSNYQNAFVHTFIDSTNIINIANPAYLSWGSGPVANARFVQFEQVEVHSKSAFAREVNNAAYYTAYTLQQYGLTPSRGTAKGGTVYSHHDVSTYLGGTDHTDPDGYWASAGKNYFGQAYTMTDFMSLVNTKYSALGGPSTTTETTPPATAPTVTKPAGKVTYYHGSNNETAILKSNYTKYSVYNHVKGTSNAVKIGWQALTDDYAGRMVYVDSRGVKSAGWSGTWYRIRFSKLATAPKYWVYSGTISFPTIKYAKASGTVKLAQNSTPLYNHVLNSRFLSKKVSSSNSYPKTKFKINQNATINNKLWYRIISGKTTYWIPSTGITK</sequence>
<dbReference type="InterPro" id="IPR038200">
    <property type="entry name" value="GW_dom_sf"/>
</dbReference>
<dbReference type="InterPro" id="IPR002502">
    <property type="entry name" value="Amidase_domain"/>
</dbReference>
<dbReference type="InterPro" id="IPR036505">
    <property type="entry name" value="Amidase/PGRP_sf"/>
</dbReference>
<comment type="caution">
    <text evidence="6">The sequence shown here is derived from an EMBL/GenBank/DDBJ whole genome shotgun (WGS) entry which is preliminary data.</text>
</comment>
<dbReference type="GO" id="GO:0009253">
    <property type="term" value="P:peptidoglycan catabolic process"/>
    <property type="evidence" value="ECO:0007669"/>
    <property type="project" value="InterPro"/>
</dbReference>
<dbReference type="CDD" id="cd06583">
    <property type="entry name" value="PGRP"/>
    <property type="match status" value="1"/>
</dbReference>
<dbReference type="SUPFAM" id="SSF55846">
    <property type="entry name" value="N-acetylmuramoyl-L-alanine amidase-like"/>
    <property type="match status" value="1"/>
</dbReference>
<evidence type="ECO:0000313" key="7">
    <source>
        <dbReference type="Proteomes" id="UP000028700"/>
    </source>
</evidence>
<feature type="signal peptide" evidence="4">
    <location>
        <begin position="1"/>
        <end position="25"/>
    </location>
</feature>
<evidence type="ECO:0000256" key="4">
    <source>
        <dbReference type="SAM" id="SignalP"/>
    </source>
</evidence>
<dbReference type="AlphaFoldDB" id="A0A081BG55"/>
<keyword evidence="2 4" id="KW-0732">Signal</keyword>
<feature type="chain" id="PRO_5039242815" evidence="4">
    <location>
        <begin position="26"/>
        <end position="412"/>
    </location>
</feature>
<organism evidence="6 7">
    <name type="scientific">Secundilactobacillus oryzae JCM 18671</name>
    <dbReference type="NCBI Taxonomy" id="1291743"/>
    <lineage>
        <taxon>Bacteria</taxon>
        <taxon>Bacillati</taxon>
        <taxon>Bacillota</taxon>
        <taxon>Bacilli</taxon>
        <taxon>Lactobacillales</taxon>
        <taxon>Lactobacillaceae</taxon>
        <taxon>Secundilactobacillus</taxon>
    </lineage>
</organism>
<evidence type="ECO:0000313" key="6">
    <source>
        <dbReference type="EMBL" id="GAK47023.1"/>
    </source>
</evidence>
<evidence type="ECO:0000259" key="5">
    <source>
        <dbReference type="SMART" id="SM00644"/>
    </source>
</evidence>
<dbReference type="RefSeq" id="WP_034525745.1">
    <property type="nucleotide sequence ID" value="NZ_BBJM01000001.1"/>
</dbReference>
<gene>
    <name evidence="6" type="ORF">LOSG293_011230</name>
</gene>
<dbReference type="InterPro" id="IPR025987">
    <property type="entry name" value="GW_dom"/>
</dbReference>
<name>A0A081BG55_9LACO</name>
<dbReference type="SUPFAM" id="SSF82057">
    <property type="entry name" value="Prokaryotic SH3-related domain"/>
    <property type="match status" value="1"/>
</dbReference>
<dbReference type="Pfam" id="PF13457">
    <property type="entry name" value="GW"/>
    <property type="match status" value="2"/>
</dbReference>
<dbReference type="Proteomes" id="UP000028700">
    <property type="component" value="Unassembled WGS sequence"/>
</dbReference>
<protein>
    <submittedName>
        <fullName evidence="6">N-acetylmuramoyl-L-alanine amidase</fullName>
    </submittedName>
</protein>
<proteinExistence type="inferred from homology"/>
<feature type="domain" description="N-acetylmuramoyl-L-alanine amidase" evidence="5">
    <location>
        <begin position="52"/>
        <end position="190"/>
    </location>
</feature>
<dbReference type="Gene3D" id="2.30.30.170">
    <property type="match status" value="1"/>
</dbReference>
<dbReference type="SMART" id="SM00644">
    <property type="entry name" value="Ami_2"/>
    <property type="match status" value="1"/>
</dbReference>